<proteinExistence type="predicted"/>
<keyword evidence="2" id="KW-0472">Membrane</keyword>
<evidence type="ECO:0000256" key="2">
    <source>
        <dbReference type="SAM" id="Phobius"/>
    </source>
</evidence>
<accession>A0A422QCU7</accession>
<keyword evidence="2" id="KW-1133">Transmembrane helix</keyword>
<dbReference type="Proteomes" id="UP000283254">
    <property type="component" value="Unassembled WGS sequence"/>
</dbReference>
<organism evidence="3 4">
    <name type="scientific">Massilia aurea</name>
    <dbReference type="NCBI Taxonomy" id="373040"/>
    <lineage>
        <taxon>Bacteria</taxon>
        <taxon>Pseudomonadati</taxon>
        <taxon>Pseudomonadota</taxon>
        <taxon>Betaproteobacteria</taxon>
        <taxon>Burkholderiales</taxon>
        <taxon>Oxalobacteraceae</taxon>
        <taxon>Telluria group</taxon>
        <taxon>Massilia</taxon>
    </lineage>
</organism>
<feature type="transmembrane region" description="Helical" evidence="2">
    <location>
        <begin position="26"/>
        <end position="45"/>
    </location>
</feature>
<dbReference type="AlphaFoldDB" id="A0A422QCU7"/>
<evidence type="ECO:0000256" key="1">
    <source>
        <dbReference type="SAM" id="MobiDB-lite"/>
    </source>
</evidence>
<feature type="compositionally biased region" description="Basic residues" evidence="1">
    <location>
        <begin position="51"/>
        <end position="65"/>
    </location>
</feature>
<name>A0A422QCU7_9BURK</name>
<evidence type="ECO:0000313" key="3">
    <source>
        <dbReference type="EMBL" id="RNF27797.1"/>
    </source>
</evidence>
<evidence type="ECO:0000313" key="4">
    <source>
        <dbReference type="Proteomes" id="UP000283254"/>
    </source>
</evidence>
<keyword evidence="4" id="KW-1185">Reference proteome</keyword>
<protein>
    <recommendedName>
        <fullName evidence="5">Transmembrane protein</fullName>
    </recommendedName>
</protein>
<feature type="region of interest" description="Disordered" evidence="1">
    <location>
        <begin position="51"/>
        <end position="87"/>
    </location>
</feature>
<evidence type="ECO:0008006" key="5">
    <source>
        <dbReference type="Google" id="ProtNLM"/>
    </source>
</evidence>
<dbReference type="OrthoDB" id="8565731at2"/>
<feature type="compositionally biased region" description="Basic and acidic residues" evidence="1">
    <location>
        <begin position="66"/>
        <end position="87"/>
    </location>
</feature>
<comment type="caution">
    <text evidence="3">The sequence shown here is derived from an EMBL/GenBank/DDBJ whole genome shotgun (WGS) entry which is preliminary data.</text>
</comment>
<gene>
    <name evidence="3" type="ORF">NM04_26495</name>
</gene>
<dbReference type="EMBL" id="JSAB01000462">
    <property type="protein sequence ID" value="RNF27797.1"/>
    <property type="molecule type" value="Genomic_DNA"/>
</dbReference>
<reference evidence="3" key="1">
    <citation type="submission" date="2014-10" db="EMBL/GenBank/DDBJ databases">
        <title>Massilia sp. genome.</title>
        <authorList>
            <person name="Xu B."/>
            <person name="Dai L."/>
            <person name="Huang Z."/>
        </authorList>
    </citation>
    <scope>NUCLEOTIDE SEQUENCE [LARGE SCALE GENOMIC DNA]</scope>
    <source>
        <strain evidence="3">CFS-1</strain>
    </source>
</reference>
<keyword evidence="2" id="KW-0812">Transmembrane</keyword>
<dbReference type="RefSeq" id="WP_123072284.1">
    <property type="nucleotide sequence ID" value="NZ_JSAB01000462.1"/>
</dbReference>
<sequence>MWIVAIAWIYVVVLMAATEPTVVGGIMTFVFYCAVPLSILFYLTGAKRRRQRRQMAKGGQNHRRDKPGNKDAAGDVTEASHGDGDGD</sequence>